<accession>A0A1I8GEP1</accession>
<evidence type="ECO:0000256" key="4">
    <source>
        <dbReference type="ARBA" id="ARBA00022490"/>
    </source>
</evidence>
<dbReference type="OrthoDB" id="10252405at2759"/>
<dbReference type="Pfam" id="PF04190">
    <property type="entry name" value="GET4"/>
    <property type="match status" value="1"/>
</dbReference>
<evidence type="ECO:0000256" key="1">
    <source>
        <dbReference type="ARBA" id="ARBA00004514"/>
    </source>
</evidence>
<evidence type="ECO:0000256" key="3">
    <source>
        <dbReference type="ARBA" id="ARBA00022448"/>
    </source>
</evidence>
<name>A0A1I8GEP1_9PLAT</name>
<dbReference type="AlphaFoldDB" id="A0A1I8GEP1"/>
<reference evidence="7 8" key="1">
    <citation type="submission" date="2016-11" db="UniProtKB">
        <authorList>
            <consortium name="WormBaseParasite"/>
        </authorList>
    </citation>
    <scope>IDENTIFICATION</scope>
</reference>
<dbReference type="FunFam" id="1.25.40.10:FF:000060">
    <property type="entry name" value="Golgi to ER traffic protein 4 homolog"/>
    <property type="match status" value="1"/>
</dbReference>
<organism evidence="6 7">
    <name type="scientific">Macrostomum lignano</name>
    <dbReference type="NCBI Taxonomy" id="282301"/>
    <lineage>
        <taxon>Eukaryota</taxon>
        <taxon>Metazoa</taxon>
        <taxon>Spiralia</taxon>
        <taxon>Lophotrochozoa</taxon>
        <taxon>Platyhelminthes</taxon>
        <taxon>Rhabditophora</taxon>
        <taxon>Macrostomorpha</taxon>
        <taxon>Macrostomida</taxon>
        <taxon>Macrostomidae</taxon>
        <taxon>Macrostomum</taxon>
    </lineage>
</organism>
<dbReference type="InterPro" id="IPR007317">
    <property type="entry name" value="GET4"/>
</dbReference>
<evidence type="ECO:0000313" key="7">
    <source>
        <dbReference type="WBParaSite" id="maker-uti_cns_0001771-snap-gene-0.4-mRNA-1"/>
    </source>
</evidence>
<sequence length="320" mass="35999">MTLRLQARLADALASGEFYEAQQLYRTLSFRLTARGQYDEAASLLYNGATALLNEGLHESGGDLACQMVAAQAKSTAEPPSVEFVSRVSALCRLMKPGSPEREMLTAKSIELLKPHQELKQQLHREFGFNYWIERNYSLSQYHFVRSSDAGYHFGRMLVEYSQLGYKSEVDLFLALTVLQLLCLKKLSPASVCFYTYTRHHPSLLRTQAPPYPSNYPLLNFTWLLLMSIRSNWPLSCFQYLCQVYRAPLDRDPICGEYLIKISQLFFGVPAEKPDQSGGFFGSIMRMLATDDAALDAEDAEGSDPGANHNAVSLKADDMD</sequence>
<evidence type="ECO:0000256" key="2">
    <source>
        <dbReference type="ARBA" id="ARBA00005351"/>
    </source>
</evidence>
<evidence type="ECO:0000313" key="8">
    <source>
        <dbReference type="WBParaSite" id="maker-uti_cns_0013656-snap-gene-0.2-mRNA-1"/>
    </source>
</evidence>
<comment type="similarity">
    <text evidence="2">Belongs to the GET4 family.</text>
</comment>
<protein>
    <submittedName>
        <fullName evidence="7 8">TPR_REGION domain-containing protein</fullName>
    </submittedName>
</protein>
<feature type="region of interest" description="Disordered" evidence="5">
    <location>
        <begin position="296"/>
        <end position="320"/>
    </location>
</feature>
<dbReference type="Proteomes" id="UP000095280">
    <property type="component" value="Unplaced"/>
</dbReference>
<keyword evidence="4" id="KW-0963">Cytoplasm</keyword>
<dbReference type="WBParaSite" id="maker-uti_cns_0013656-snap-gene-0.2-mRNA-1">
    <property type="protein sequence ID" value="maker-uti_cns_0013656-snap-gene-0.2-mRNA-1"/>
    <property type="gene ID" value="maker-uti_cns_0013656-snap-gene-0.2"/>
</dbReference>
<dbReference type="InterPro" id="IPR011990">
    <property type="entry name" value="TPR-like_helical_dom_sf"/>
</dbReference>
<comment type="subcellular location">
    <subcellularLocation>
        <location evidence="1">Cytoplasm</location>
        <location evidence="1">Cytosol</location>
    </subcellularLocation>
</comment>
<dbReference type="STRING" id="282301.A0A1I8GEP1"/>
<dbReference type="WBParaSite" id="maker-uti_cns_0001771-snap-gene-0.4-mRNA-1">
    <property type="protein sequence ID" value="maker-uti_cns_0001771-snap-gene-0.4-mRNA-1"/>
    <property type="gene ID" value="maker-uti_cns_0001771-snap-gene-0.4"/>
</dbReference>
<dbReference type="Gene3D" id="1.25.40.10">
    <property type="entry name" value="Tetratricopeptide repeat domain"/>
    <property type="match status" value="1"/>
</dbReference>
<evidence type="ECO:0000313" key="6">
    <source>
        <dbReference type="Proteomes" id="UP000095280"/>
    </source>
</evidence>
<proteinExistence type="inferred from homology"/>
<dbReference type="GO" id="GO:0071818">
    <property type="term" value="C:BAT3 complex"/>
    <property type="evidence" value="ECO:0007669"/>
    <property type="project" value="TreeGrafter"/>
</dbReference>
<keyword evidence="3" id="KW-0813">Transport</keyword>
<dbReference type="PANTHER" id="PTHR12875">
    <property type="entry name" value="GOLGI TO ER TRAFFIC PROTEIN 4 HOMOLOG"/>
    <property type="match status" value="1"/>
</dbReference>
<dbReference type="PANTHER" id="PTHR12875:SF0">
    <property type="entry name" value="GOLGI TO ER TRAFFIC PROTEIN 4 HOMOLOG"/>
    <property type="match status" value="1"/>
</dbReference>
<keyword evidence="6" id="KW-1185">Reference proteome</keyword>
<dbReference type="GO" id="GO:0045048">
    <property type="term" value="P:protein insertion into ER membrane"/>
    <property type="evidence" value="ECO:0007669"/>
    <property type="project" value="InterPro"/>
</dbReference>
<evidence type="ECO:0000256" key="5">
    <source>
        <dbReference type="SAM" id="MobiDB-lite"/>
    </source>
</evidence>